<comment type="caution">
    <text evidence="1">The sequence shown here is derived from an EMBL/GenBank/DDBJ whole genome shotgun (WGS) entry which is preliminary data.</text>
</comment>
<gene>
    <name evidence="1" type="ORF">NZ47_11375</name>
</gene>
<dbReference type="Proteomes" id="UP000030993">
    <property type="component" value="Unassembled WGS sequence"/>
</dbReference>
<dbReference type="RefSeq" id="WP_039210788.1">
    <property type="nucleotide sequence ID" value="NZ_JSCE01000210.1"/>
</dbReference>
<sequence length="346" mass="39182">MKYNIKGKGYSLEELKTFMADCNNVYLYGTGKVALKLANLLKENGIEWLGFVTTLPNDEGKTFFDHNVYCIDDINFEKNDGIVLAVAEKTHAEIMSIIKEKRKSVKIYQQRIFGRTINIPVGYLKGADKEKGFFGRFQELNKWGEVFDTDKHHKAHDYLRKYELFLQYYKEKEFTLLELGVFRGGSLNTWGGIKSDKGYFDKAKIIGVDIDPACCQYVDKQEVIIKDLGVAENLEELKTLSPSVIVDDASHFCSHQIMALLVLWDVLPSGGIYIMEDVDTSFNNVGYVGFNDTIISAYDVCQNLAECVTSGGESRNDIPMKKQIEVIASQIDMISFIHGSCVMIKK</sequence>
<dbReference type="InterPro" id="IPR029063">
    <property type="entry name" value="SAM-dependent_MTases_sf"/>
</dbReference>
<dbReference type="AlphaFoldDB" id="A0A0B2JX68"/>
<evidence type="ECO:0000313" key="1">
    <source>
        <dbReference type="EMBL" id="KHM51278.1"/>
    </source>
</evidence>
<dbReference type="STRING" id="82374.NZ47_11375"/>
<evidence type="ECO:0000313" key="2">
    <source>
        <dbReference type="Proteomes" id="UP000030993"/>
    </source>
</evidence>
<dbReference type="Gene3D" id="3.40.50.150">
    <property type="entry name" value="Vaccinia Virus protein VP39"/>
    <property type="match status" value="1"/>
</dbReference>
<reference evidence="1 2" key="1">
    <citation type="journal article" date="2013" name="PLoS ONE">
        <title>Identification and characterization of three novel lipases belonging to families II and V from Anaerovibrio lipolyticus 5ST.</title>
        <authorList>
            <person name="Prive F."/>
            <person name="Kaderbhai N.N."/>
            <person name="Girdwood S."/>
            <person name="Worgan H.J."/>
            <person name="Pinloche E."/>
            <person name="Scollan N.D."/>
            <person name="Huws S.A."/>
            <person name="Newbold C.J."/>
        </authorList>
    </citation>
    <scope>NUCLEOTIDE SEQUENCE [LARGE SCALE GENOMIC DNA]</scope>
    <source>
        <strain evidence="1 2">5S</strain>
    </source>
</reference>
<evidence type="ECO:0008006" key="3">
    <source>
        <dbReference type="Google" id="ProtNLM"/>
    </source>
</evidence>
<dbReference type="SUPFAM" id="SSF53335">
    <property type="entry name" value="S-adenosyl-L-methionine-dependent methyltransferases"/>
    <property type="match status" value="1"/>
</dbReference>
<accession>A0A0B2JX68</accession>
<keyword evidence="2" id="KW-1185">Reference proteome</keyword>
<protein>
    <recommendedName>
        <fullName evidence="3">Methyltransferase</fullName>
    </recommendedName>
</protein>
<dbReference type="EMBL" id="JSCE01000210">
    <property type="protein sequence ID" value="KHM51278.1"/>
    <property type="molecule type" value="Genomic_DNA"/>
</dbReference>
<organism evidence="1 2">
    <name type="scientific">Anaerovibrio lipolyticus</name>
    <dbReference type="NCBI Taxonomy" id="82374"/>
    <lineage>
        <taxon>Bacteria</taxon>
        <taxon>Bacillati</taxon>
        <taxon>Bacillota</taxon>
        <taxon>Negativicutes</taxon>
        <taxon>Selenomonadales</taxon>
        <taxon>Selenomonadaceae</taxon>
        <taxon>Anaerovibrio</taxon>
    </lineage>
</organism>
<proteinExistence type="predicted"/>
<name>A0A0B2JX68_9FIRM</name>